<organism evidence="12 13">
    <name type="scientific">Haliangium ochraceum (strain DSM 14365 / JCM 11303 / SMP-2)</name>
    <dbReference type="NCBI Taxonomy" id="502025"/>
    <lineage>
        <taxon>Bacteria</taxon>
        <taxon>Pseudomonadati</taxon>
        <taxon>Myxococcota</taxon>
        <taxon>Polyangia</taxon>
        <taxon>Haliangiales</taxon>
        <taxon>Kofleriaceae</taxon>
        <taxon>Haliangium</taxon>
    </lineage>
</organism>
<dbReference type="HOGENOM" id="CLU_012117_2_0_7"/>
<dbReference type="Gene3D" id="3.40.50.300">
    <property type="entry name" value="P-loop containing nucleotide triphosphate hydrolases"/>
    <property type="match status" value="2"/>
</dbReference>
<evidence type="ECO:0000256" key="8">
    <source>
        <dbReference type="ARBA" id="ARBA00038058"/>
    </source>
</evidence>
<dbReference type="GO" id="GO:0051539">
    <property type="term" value="F:4 iron, 4 sulfur cluster binding"/>
    <property type="evidence" value="ECO:0007669"/>
    <property type="project" value="UniProtKB-KW"/>
</dbReference>
<keyword evidence="6" id="KW-0067">ATP-binding</keyword>
<keyword evidence="13" id="KW-1185">Reference proteome</keyword>
<dbReference type="KEGG" id="hoh:Hoch_0709"/>
<evidence type="ECO:0000256" key="5">
    <source>
        <dbReference type="ARBA" id="ARBA00022801"/>
    </source>
</evidence>
<dbReference type="PANTHER" id="PTHR11472">
    <property type="entry name" value="DNA REPAIR DEAD HELICASE RAD3/XP-D SUBFAMILY MEMBER"/>
    <property type="match status" value="1"/>
</dbReference>
<dbReference type="PROSITE" id="PS51193">
    <property type="entry name" value="HELICASE_ATP_BIND_2"/>
    <property type="match status" value="1"/>
</dbReference>
<keyword evidence="2" id="KW-0408">Iron</keyword>
<comment type="cofactor">
    <cofactor evidence="1">
        <name>[4Fe-4S] cluster</name>
        <dbReference type="ChEBI" id="CHEBI:49883"/>
    </cofactor>
</comment>
<dbReference type="InterPro" id="IPR027417">
    <property type="entry name" value="P-loop_NTPase"/>
</dbReference>
<keyword evidence="12" id="KW-0347">Helicase</keyword>
<keyword evidence="4" id="KW-0227">DNA damage</keyword>
<name>D0LMW6_HALO1</name>
<keyword evidence="3" id="KW-0547">Nucleotide-binding</keyword>
<evidence type="ECO:0000256" key="10">
    <source>
        <dbReference type="ARBA" id="ARBA00048954"/>
    </source>
</evidence>
<evidence type="ECO:0000256" key="9">
    <source>
        <dbReference type="ARBA" id="ARBA00044969"/>
    </source>
</evidence>
<proteinExistence type="inferred from homology"/>
<dbReference type="STRING" id="502025.Hoch_0709"/>
<dbReference type="GO" id="GO:0043139">
    <property type="term" value="F:5'-3' DNA helicase activity"/>
    <property type="evidence" value="ECO:0007669"/>
    <property type="project" value="UniProtKB-EC"/>
</dbReference>
<evidence type="ECO:0000256" key="2">
    <source>
        <dbReference type="ARBA" id="ARBA00022485"/>
    </source>
</evidence>
<keyword evidence="5" id="KW-0378">Hydrolase</keyword>
<comment type="similarity">
    <text evidence="8">Belongs to the helicase family. DinG subfamily.</text>
</comment>
<dbReference type="SUPFAM" id="SSF52540">
    <property type="entry name" value="P-loop containing nucleoside triphosphate hydrolases"/>
    <property type="match status" value="2"/>
</dbReference>
<dbReference type="GO" id="GO:0003676">
    <property type="term" value="F:nucleic acid binding"/>
    <property type="evidence" value="ECO:0007669"/>
    <property type="project" value="InterPro"/>
</dbReference>
<dbReference type="GO" id="GO:0016818">
    <property type="term" value="F:hydrolase activity, acting on acid anhydrides, in phosphorus-containing anhydrides"/>
    <property type="evidence" value="ECO:0007669"/>
    <property type="project" value="InterPro"/>
</dbReference>
<dbReference type="AlphaFoldDB" id="D0LMW6"/>
<keyword evidence="2" id="KW-0479">Metal-binding</keyword>
<accession>D0LMW6</accession>
<dbReference type="PANTHER" id="PTHR11472:SF34">
    <property type="entry name" value="REGULATOR OF TELOMERE ELONGATION HELICASE 1"/>
    <property type="match status" value="1"/>
</dbReference>
<dbReference type="EMBL" id="CP001804">
    <property type="protein sequence ID" value="ACY13337.1"/>
    <property type="molecule type" value="Genomic_DNA"/>
</dbReference>
<dbReference type="SMART" id="SM00487">
    <property type="entry name" value="DEXDc"/>
    <property type="match status" value="1"/>
</dbReference>
<dbReference type="InterPro" id="IPR006555">
    <property type="entry name" value="ATP-dep_Helicase_C"/>
</dbReference>
<gene>
    <name evidence="12" type="ordered locus">Hoch_0709</name>
</gene>
<dbReference type="Proteomes" id="UP000001880">
    <property type="component" value="Chromosome"/>
</dbReference>
<keyword evidence="2" id="KW-0411">Iron-sulfur</keyword>
<sequence>MSDYIDTVFGPEGLLADRFPAYAPRPGQISLARAVDAAIADGEHLLAEAPTGTGKSLAYAVPASYHAAHNGLRVVLATSSINLQEQLAAKDLPFLEGILPWPVRFALLKGKRNYLCLSRLQEAKKDGFVFDISSDIEMKRSIQDWASETKTGDKSELSFEPPDRIWENYSTSAEECKGRDCRYYSECFATKARAEAEKADIIVSNYHLLCVHLQLREATGQDLVLPKFDVAVCDEGHKLADIARDFFGFRVTPGSLRWLAKRIQDRDHASLALALDVESRDFFEALHRYQRSDAYKCRLRQIEPVPYLNLHGLLREIADFFGQTRNSAPDPGMDGFDAETQAARIDDLAEAQRTAARAALLADNLSAAMELANKDFVYYLEELPKGGVALCGKPIEVNEQLRTAFFDQTQSTIVTSATLTTGDSFDYVRKDLGVPSPRELVVDSPFDFRKQVLFIVPDCVIDPRGPGFPTCVAWTVEQAVRLAGGRTLGLFTSYRNLDTAYARIADCGYRVLRQGDKPRTQLVDEFRRDVKSVLLGTESFWAGVDVQGEALSCVVIDRLPFPPPNDPVIDALKERGGNSFLSASLPRAIIAFKQGFGRLIRASDDRGVVVVLDERLYTTFYGRAFLRSLPAMRKSRTLEDVQTFLAETPA</sequence>
<evidence type="ECO:0000313" key="13">
    <source>
        <dbReference type="Proteomes" id="UP000001880"/>
    </source>
</evidence>
<dbReference type="GO" id="GO:0006281">
    <property type="term" value="P:DNA repair"/>
    <property type="evidence" value="ECO:0007669"/>
    <property type="project" value="UniProtKB-KW"/>
</dbReference>
<keyword evidence="7" id="KW-0234">DNA repair</keyword>
<dbReference type="RefSeq" id="WP_012825964.1">
    <property type="nucleotide sequence ID" value="NC_013440.1"/>
</dbReference>
<dbReference type="OrthoDB" id="9805194at2"/>
<dbReference type="Pfam" id="PF13307">
    <property type="entry name" value="Helicase_C_2"/>
    <property type="match status" value="1"/>
</dbReference>
<feature type="domain" description="Helicase ATP-binding" evidence="11">
    <location>
        <begin position="14"/>
        <end position="294"/>
    </location>
</feature>
<evidence type="ECO:0000256" key="3">
    <source>
        <dbReference type="ARBA" id="ARBA00022741"/>
    </source>
</evidence>
<dbReference type="InterPro" id="IPR011545">
    <property type="entry name" value="DEAD/DEAH_box_helicase_dom"/>
</dbReference>
<protein>
    <recommendedName>
        <fullName evidence="9">DNA 5'-3' helicase</fullName>
        <ecNumber evidence="9">5.6.2.3</ecNumber>
    </recommendedName>
</protein>
<evidence type="ECO:0000259" key="11">
    <source>
        <dbReference type="PROSITE" id="PS51193"/>
    </source>
</evidence>
<reference evidence="12 13" key="1">
    <citation type="journal article" date="2010" name="Stand. Genomic Sci.">
        <title>Complete genome sequence of Haliangium ochraceum type strain (SMP-2).</title>
        <authorList>
            <consortium name="US DOE Joint Genome Institute (JGI-PGF)"/>
            <person name="Ivanova N."/>
            <person name="Daum C."/>
            <person name="Lang E."/>
            <person name="Abt B."/>
            <person name="Kopitz M."/>
            <person name="Saunders E."/>
            <person name="Lapidus A."/>
            <person name="Lucas S."/>
            <person name="Glavina Del Rio T."/>
            <person name="Nolan M."/>
            <person name="Tice H."/>
            <person name="Copeland A."/>
            <person name="Cheng J.F."/>
            <person name="Chen F."/>
            <person name="Bruce D."/>
            <person name="Goodwin L."/>
            <person name="Pitluck S."/>
            <person name="Mavromatis K."/>
            <person name="Pati A."/>
            <person name="Mikhailova N."/>
            <person name="Chen A."/>
            <person name="Palaniappan K."/>
            <person name="Land M."/>
            <person name="Hauser L."/>
            <person name="Chang Y.J."/>
            <person name="Jeffries C.D."/>
            <person name="Detter J.C."/>
            <person name="Brettin T."/>
            <person name="Rohde M."/>
            <person name="Goker M."/>
            <person name="Bristow J."/>
            <person name="Markowitz V."/>
            <person name="Eisen J.A."/>
            <person name="Hugenholtz P."/>
            <person name="Kyrpides N.C."/>
            <person name="Klenk H.P."/>
        </authorList>
    </citation>
    <scope>NUCLEOTIDE SEQUENCE [LARGE SCALE GENOMIC DNA]</scope>
    <source>
        <strain evidence="13">DSM 14365 / CIP 107738 / JCM 11303 / AJ 13395 / SMP-2</strain>
    </source>
</reference>
<evidence type="ECO:0000256" key="1">
    <source>
        <dbReference type="ARBA" id="ARBA00001966"/>
    </source>
</evidence>
<dbReference type="eggNOG" id="COG1199">
    <property type="taxonomic scope" value="Bacteria"/>
</dbReference>
<dbReference type="GO" id="GO:0005524">
    <property type="term" value="F:ATP binding"/>
    <property type="evidence" value="ECO:0007669"/>
    <property type="project" value="UniProtKB-KW"/>
</dbReference>
<evidence type="ECO:0000256" key="7">
    <source>
        <dbReference type="ARBA" id="ARBA00023204"/>
    </source>
</evidence>
<dbReference type="EC" id="5.6.2.3" evidence="9"/>
<evidence type="ECO:0000256" key="6">
    <source>
        <dbReference type="ARBA" id="ARBA00022840"/>
    </source>
</evidence>
<evidence type="ECO:0000313" key="12">
    <source>
        <dbReference type="EMBL" id="ACY13337.1"/>
    </source>
</evidence>
<dbReference type="SMART" id="SM00488">
    <property type="entry name" value="DEXDc2"/>
    <property type="match status" value="1"/>
</dbReference>
<dbReference type="InterPro" id="IPR006554">
    <property type="entry name" value="Helicase-like_DEXD_c2"/>
</dbReference>
<dbReference type="InterPro" id="IPR014001">
    <property type="entry name" value="Helicase_ATP-bd"/>
</dbReference>
<evidence type="ECO:0000256" key="4">
    <source>
        <dbReference type="ARBA" id="ARBA00022763"/>
    </source>
</evidence>
<keyword evidence="2" id="KW-0004">4Fe-4S</keyword>
<dbReference type="Pfam" id="PF00270">
    <property type="entry name" value="DEAD"/>
    <property type="match status" value="1"/>
</dbReference>
<comment type="catalytic activity">
    <reaction evidence="10">
        <text>ATP + H2O = ADP + phosphate + H(+)</text>
        <dbReference type="Rhea" id="RHEA:13065"/>
        <dbReference type="ChEBI" id="CHEBI:15377"/>
        <dbReference type="ChEBI" id="CHEBI:15378"/>
        <dbReference type="ChEBI" id="CHEBI:30616"/>
        <dbReference type="ChEBI" id="CHEBI:43474"/>
        <dbReference type="ChEBI" id="CHEBI:456216"/>
        <dbReference type="EC" id="5.6.2.3"/>
    </reaction>
</comment>
<dbReference type="InterPro" id="IPR014013">
    <property type="entry name" value="Helic_SF1/SF2_ATP-bd_DinG/Rad3"/>
</dbReference>
<dbReference type="InterPro" id="IPR045028">
    <property type="entry name" value="DinG/Rad3-like"/>
</dbReference>
<dbReference type="SMART" id="SM00491">
    <property type="entry name" value="HELICc2"/>
    <property type="match status" value="1"/>
</dbReference>